<dbReference type="InterPro" id="IPR000007">
    <property type="entry name" value="Tubby_C"/>
</dbReference>
<dbReference type="EMBL" id="VCGU01000004">
    <property type="protein sequence ID" value="TRY77294.1"/>
    <property type="molecule type" value="Genomic_DNA"/>
</dbReference>
<proteinExistence type="inferred from homology"/>
<feature type="region of interest" description="Disordered" evidence="6">
    <location>
        <begin position="1136"/>
        <end position="1175"/>
    </location>
</feature>
<feature type="compositionally biased region" description="Polar residues" evidence="6">
    <location>
        <begin position="1101"/>
        <end position="1115"/>
    </location>
</feature>
<accession>A0A553PHY9</accession>
<evidence type="ECO:0000259" key="7">
    <source>
        <dbReference type="PROSITE" id="PS50225"/>
    </source>
</evidence>
<dbReference type="InterPro" id="IPR056159">
    <property type="entry name" value="Beta-prop_IFT121_TULP_N"/>
</dbReference>
<dbReference type="SUPFAM" id="SSF50978">
    <property type="entry name" value="WD40 repeat-like"/>
    <property type="match status" value="1"/>
</dbReference>
<evidence type="ECO:0000256" key="4">
    <source>
        <dbReference type="ARBA" id="ARBA00022574"/>
    </source>
</evidence>
<name>A0A553PHY9_TIGCA</name>
<comment type="similarity">
    <text evidence="2">Belongs to the TUB family.</text>
</comment>
<dbReference type="Pfam" id="PF24797">
    <property type="entry name" value="Beta-prop_WDR35_TULP_N"/>
    <property type="match status" value="1"/>
</dbReference>
<evidence type="ECO:0000256" key="5">
    <source>
        <dbReference type="ARBA" id="ARBA00022737"/>
    </source>
</evidence>
<evidence type="ECO:0000256" key="6">
    <source>
        <dbReference type="SAM" id="MobiDB-lite"/>
    </source>
</evidence>
<evidence type="ECO:0000256" key="3">
    <source>
        <dbReference type="ARBA" id="ARBA00022490"/>
    </source>
</evidence>
<feature type="region of interest" description="Disordered" evidence="6">
    <location>
        <begin position="1036"/>
        <end position="1119"/>
    </location>
</feature>
<evidence type="ECO:0000256" key="2">
    <source>
        <dbReference type="ARBA" id="ARBA00007129"/>
    </source>
</evidence>
<dbReference type="SUPFAM" id="SSF54518">
    <property type="entry name" value="Tubby C-terminal domain-like"/>
    <property type="match status" value="1"/>
</dbReference>
<feature type="compositionally biased region" description="Low complexity" evidence="6">
    <location>
        <begin position="772"/>
        <end position="782"/>
    </location>
</feature>
<feature type="compositionally biased region" description="Low complexity" evidence="6">
    <location>
        <begin position="1211"/>
        <end position="1224"/>
    </location>
</feature>
<feature type="domain" description="SOCS box" evidence="7">
    <location>
        <begin position="282"/>
        <end position="314"/>
    </location>
</feature>
<dbReference type="PROSITE" id="PS50225">
    <property type="entry name" value="SOCS"/>
    <property type="match status" value="1"/>
</dbReference>
<dbReference type="Proteomes" id="UP000318571">
    <property type="component" value="Chromosome 5"/>
</dbReference>
<keyword evidence="3" id="KW-0963">Cytoplasm</keyword>
<gene>
    <name evidence="8" type="ORF">TCAL_11827</name>
</gene>
<dbReference type="PANTHER" id="PTHR16517:SF2">
    <property type="entry name" value="TUBBY-RELATED PROTEIN 4"/>
    <property type="match status" value="1"/>
</dbReference>
<feature type="region of interest" description="Disordered" evidence="6">
    <location>
        <begin position="769"/>
        <end position="789"/>
    </location>
</feature>
<feature type="region of interest" description="Disordered" evidence="6">
    <location>
        <begin position="1187"/>
        <end position="1228"/>
    </location>
</feature>
<keyword evidence="4" id="KW-0853">WD repeat</keyword>
<feature type="region of interest" description="Disordered" evidence="6">
    <location>
        <begin position="995"/>
        <end position="1018"/>
    </location>
</feature>
<dbReference type="InterPro" id="IPR001496">
    <property type="entry name" value="SOCS_box"/>
</dbReference>
<evidence type="ECO:0000313" key="8">
    <source>
        <dbReference type="EMBL" id="TRY77294.1"/>
    </source>
</evidence>
<keyword evidence="5" id="KW-0677">Repeat</keyword>
<comment type="subcellular location">
    <subcellularLocation>
        <location evidence="1">Cytoplasm</location>
    </subcellularLocation>
</comment>
<comment type="caution">
    <text evidence="8">The sequence shown here is derived from an EMBL/GenBank/DDBJ whole genome shotgun (WGS) entry which is preliminary data.</text>
</comment>
<dbReference type="Gene3D" id="2.130.10.10">
    <property type="entry name" value="YVTN repeat-like/Quinoprotein amine dehydrogenase"/>
    <property type="match status" value="1"/>
</dbReference>
<organism evidence="8 9">
    <name type="scientific">Tigriopus californicus</name>
    <name type="common">Marine copepod</name>
    <dbReference type="NCBI Taxonomy" id="6832"/>
    <lineage>
        <taxon>Eukaryota</taxon>
        <taxon>Metazoa</taxon>
        <taxon>Ecdysozoa</taxon>
        <taxon>Arthropoda</taxon>
        <taxon>Crustacea</taxon>
        <taxon>Multicrustacea</taxon>
        <taxon>Hexanauplia</taxon>
        <taxon>Copepoda</taxon>
        <taxon>Harpacticoida</taxon>
        <taxon>Harpacticidae</taxon>
        <taxon>Tigriopus</taxon>
    </lineage>
</organism>
<protein>
    <recommendedName>
        <fullName evidence="7">SOCS box domain-containing protein</fullName>
    </recommendedName>
</protein>
<dbReference type="InterPro" id="IPR036322">
    <property type="entry name" value="WD40_repeat_dom_sf"/>
</dbReference>
<dbReference type="InterPro" id="IPR025659">
    <property type="entry name" value="Tubby-like_C"/>
</dbReference>
<dbReference type="PANTHER" id="PTHR16517">
    <property type="entry name" value="TUBBY-RELATED"/>
    <property type="match status" value="1"/>
</dbReference>
<feature type="region of interest" description="Disordered" evidence="6">
    <location>
        <begin position="438"/>
        <end position="483"/>
    </location>
</feature>
<dbReference type="Gene3D" id="3.20.90.10">
    <property type="entry name" value="Tubby Protein, Chain A"/>
    <property type="match status" value="1"/>
</dbReference>
<sequence length="1347" mass="150759">MMVTFVCWNEPYQKLATCDTSGVIFVWIKYEGRWSIELINDRHTPVICFSWSHDGRMALICYQDGFVLVGSVAGQRYWSTILPIETQQVTSGTWTPDDQFVYMGTSQGEILVMDLTGNMVNRVVQKVGVPIVELAWNCERFNMEEQNETATHPKGKRPDGSSHLLAVCHKDGEIHLIHSYDDIIPQVFNCGFQEYLVDWTNSGEILAVTGKERELTCKADHSFTYINSVLFYNDRGALIYKVQVPSDKSPVTAMTWGHNDKRLFVATGNQIHVAWVSHHIASLQLLSRLKVQRTLANADQVQLLPLPCRIQNLIGLLFTCTIRSSVPNPQNLRDFAIRPHPENVRLYCTMVRHGGDENVGSSYTLYLEHLGGFLPLLKGKKVSKLRPDFVIYDPAMSEENAQVWTYMPANHFTRRGISLSDPNEVEFDGDALSLRGQSSAVGSGAARLGNNQGSPRNRRRQQRRLPQGSSVQSRRRTGSSERNSLIENTECVNLLPEDERLAEVTSNFWGTKFQITSGNFHLLPLSLGEVTYKASLLHLQPRQMRLEIIDLLDDHRDPFGSAFNLDDDENEESDLEDSEFDQGVVMKDDILRAVKANANKSSESSTHDLDSDSTGLSNMNIAPIAPLPTRLSFCLTPRNMSAAATPCANNESTICEAILKEETDDHTQPIKVQRNVTNRKLRKSPVKTVVGQVLAKVEGIPLSQSDAILEDIHDSMEPVPSTSNATGQAMSMALGNLGSPTSSPSKRLLRMSVSCDNYLSEAKFALSRRDSVGSGSPHSSKGSPRRWAAKADEITRETDMATVDQVMAKSLNLADLTPTNPWHSNSANELDMIVDLLGVPSDLLGHQDLSKRLILLGDKKPKSKVSLDKIGKSASCDDEEYPKVTIVNGQKVVRRRRKKRLASEADKKRIEVKRQSIYAKNCRGRSETKSCQNCDAIAMAINDADLNKEIFDVPSKTKANLLDSSDTEDNIQVQVEDPVVLPKADFSEKAAHNGASLGLEQIKENIPSARQSREPRRFDGVRNILEKARGILLASSRFRSRSKSKESPQETSTTRRDSSVDITLHLSEDPPKTTTKSKRFRTSNLWSRGLSRGREDEQVATVVQNGTQSSPNTPLQMRKARNRSFSPVRALLNSPLLRRKKIPHPQTDSSEEDLVDCAGPRSSHQNQPPECANNGEEFRNLETFQKQKLKDKLKRINQPEPPGSIRPSRKNSTSNLNPTPSSTPQFLSPFLSRRGLALRSPNLSLSSRRDYLRNLSAPPPVKVRKRRKLVLRNKSPMWNDTSQVYQLDFGGRVTLESAKNFQIEYKDTQVMQFGRIDTNAYTLDFQYPFTAIQAFGVALANVTQRLK</sequence>
<keyword evidence="9" id="KW-1185">Reference proteome</keyword>
<reference evidence="8 9" key="1">
    <citation type="journal article" date="2018" name="Nat. Ecol. Evol.">
        <title>Genomic signatures of mitonuclear coevolution across populations of Tigriopus californicus.</title>
        <authorList>
            <person name="Barreto F.S."/>
            <person name="Watson E.T."/>
            <person name="Lima T.G."/>
            <person name="Willett C.S."/>
            <person name="Edmands S."/>
            <person name="Li W."/>
            <person name="Burton R.S."/>
        </authorList>
    </citation>
    <scope>NUCLEOTIDE SEQUENCE [LARGE SCALE GENOMIC DNA]</scope>
    <source>
        <strain evidence="8 9">San Diego</strain>
    </source>
</reference>
<evidence type="ECO:0000256" key="1">
    <source>
        <dbReference type="ARBA" id="ARBA00004496"/>
    </source>
</evidence>
<dbReference type="InterPro" id="IPR015943">
    <property type="entry name" value="WD40/YVTN_repeat-like_dom_sf"/>
</dbReference>
<dbReference type="OMA" id="DARVKCM"/>
<dbReference type="GO" id="GO:0005737">
    <property type="term" value="C:cytoplasm"/>
    <property type="evidence" value="ECO:0007669"/>
    <property type="project" value="UniProtKB-SubCell"/>
</dbReference>
<dbReference type="STRING" id="6832.A0A553PHY9"/>
<feature type="compositionally biased region" description="Basic and acidic residues" evidence="6">
    <location>
        <begin position="1043"/>
        <end position="1059"/>
    </location>
</feature>
<dbReference type="Pfam" id="PF01167">
    <property type="entry name" value="Tub"/>
    <property type="match status" value="1"/>
</dbReference>
<evidence type="ECO:0000313" key="9">
    <source>
        <dbReference type="Proteomes" id="UP000318571"/>
    </source>
</evidence>